<dbReference type="CDD" id="cd02440">
    <property type="entry name" value="AdoMet_MTases"/>
    <property type="match status" value="1"/>
</dbReference>
<accession>B6ESV8</accession>
<reference evidence="4 5" key="1">
    <citation type="journal article" date="2008" name="BMC Genomics">
        <title>The genome sequence of the fish pathogen Aliivibrio salmonicida strain LFI1238 shows extensive evidence of gene decay.</title>
        <authorList>
            <person name="Hjerde E."/>
            <person name="Lorentzen M.S."/>
            <person name="Holden M.T."/>
            <person name="Seeger K."/>
            <person name="Paulsen S."/>
            <person name="Bason N."/>
            <person name="Churcher C."/>
            <person name="Harris D."/>
            <person name="Norbertczak H."/>
            <person name="Quail M.A."/>
            <person name="Sanders S."/>
            <person name="Thurston S."/>
            <person name="Parkhill J."/>
            <person name="Willassen N.P."/>
            <person name="Thomson N.R."/>
        </authorList>
    </citation>
    <scope>NUCLEOTIDE SEQUENCE [LARGE SCALE GENOMIC DNA]</scope>
    <source>
        <strain evidence="4 5">LFI1238</strain>
    </source>
</reference>
<dbReference type="InterPro" id="IPR041698">
    <property type="entry name" value="Methyltransf_25"/>
</dbReference>
<dbReference type="EMBL" id="FM178380">
    <property type="protein sequence ID" value="CAQ81807.1"/>
    <property type="molecule type" value="Genomic_DNA"/>
</dbReference>
<dbReference type="GO" id="GO:0032259">
    <property type="term" value="P:methylation"/>
    <property type="evidence" value="ECO:0007669"/>
    <property type="project" value="UniProtKB-KW"/>
</dbReference>
<feature type="domain" description="Methyltransferase" evidence="3">
    <location>
        <begin position="39"/>
        <end position="128"/>
    </location>
</feature>
<dbReference type="Pfam" id="PF13649">
    <property type="entry name" value="Methyltransf_25"/>
    <property type="match status" value="1"/>
</dbReference>
<keyword evidence="5" id="KW-1185">Reference proteome</keyword>
<gene>
    <name evidence="4" type="ordered locus">VSAL_II1053</name>
</gene>
<dbReference type="KEGG" id="vsa:VSAL_II1053"/>
<proteinExistence type="predicted"/>
<name>B6ESV8_ALISL</name>
<evidence type="ECO:0000259" key="3">
    <source>
        <dbReference type="Pfam" id="PF13649"/>
    </source>
</evidence>
<keyword evidence="2" id="KW-0808">Transferase</keyword>
<dbReference type="GO" id="GO:0008168">
    <property type="term" value="F:methyltransferase activity"/>
    <property type="evidence" value="ECO:0007669"/>
    <property type="project" value="UniProtKB-KW"/>
</dbReference>
<dbReference type="PANTHER" id="PTHR43861">
    <property type="entry name" value="TRANS-ACONITATE 2-METHYLTRANSFERASE-RELATED"/>
    <property type="match status" value="1"/>
</dbReference>
<sequence>MTYTYYNRNAQDFFDNTVSINMSSIYDNFLSLLPEKAHIIDAGCGSGRDTKYFLDHGYSVTSFDASEQLVHLAMDLSNHPIQHSTFLNFSITPKSQDGIWACASLLHVPMKQLKETLFHLAQYLKDDGIFYCSFKYGHNEVKHNGRHFTNLNETILNDLLVNLPISIKKTWITEDLRANRINEKWLNIILVK</sequence>
<evidence type="ECO:0000256" key="1">
    <source>
        <dbReference type="ARBA" id="ARBA00022603"/>
    </source>
</evidence>
<dbReference type="Gene3D" id="3.40.50.150">
    <property type="entry name" value="Vaccinia Virus protein VP39"/>
    <property type="match status" value="1"/>
</dbReference>
<dbReference type="InterPro" id="IPR029063">
    <property type="entry name" value="SAM-dependent_MTases_sf"/>
</dbReference>
<evidence type="ECO:0000313" key="4">
    <source>
        <dbReference type="EMBL" id="CAQ81807.1"/>
    </source>
</evidence>
<evidence type="ECO:0000256" key="2">
    <source>
        <dbReference type="ARBA" id="ARBA00022679"/>
    </source>
</evidence>
<dbReference type="PANTHER" id="PTHR43861:SF1">
    <property type="entry name" value="TRANS-ACONITATE 2-METHYLTRANSFERASE"/>
    <property type="match status" value="1"/>
</dbReference>
<dbReference type="HOGENOM" id="CLU_057823_2_1_6"/>
<dbReference type="AlphaFoldDB" id="B6ESV8"/>
<dbReference type="eggNOG" id="COG0500">
    <property type="taxonomic scope" value="Bacteria"/>
</dbReference>
<protein>
    <recommendedName>
        <fullName evidence="3">Methyltransferase domain-containing protein</fullName>
    </recommendedName>
</protein>
<dbReference type="Proteomes" id="UP000001730">
    <property type="component" value="Chromosome 2"/>
</dbReference>
<dbReference type="RefSeq" id="WP_012552275.1">
    <property type="nucleotide sequence ID" value="NC_011313.1"/>
</dbReference>
<organism evidence="4 5">
    <name type="scientific">Aliivibrio salmonicida (strain LFI1238)</name>
    <name type="common">Vibrio salmonicida (strain LFI1238)</name>
    <dbReference type="NCBI Taxonomy" id="316275"/>
    <lineage>
        <taxon>Bacteria</taxon>
        <taxon>Pseudomonadati</taxon>
        <taxon>Pseudomonadota</taxon>
        <taxon>Gammaproteobacteria</taxon>
        <taxon>Vibrionales</taxon>
        <taxon>Vibrionaceae</taxon>
        <taxon>Aliivibrio</taxon>
    </lineage>
</organism>
<dbReference type="SUPFAM" id="SSF53335">
    <property type="entry name" value="S-adenosyl-L-methionine-dependent methyltransferases"/>
    <property type="match status" value="1"/>
</dbReference>
<evidence type="ECO:0000313" key="5">
    <source>
        <dbReference type="Proteomes" id="UP000001730"/>
    </source>
</evidence>
<keyword evidence="1" id="KW-0489">Methyltransferase</keyword>